<dbReference type="InterPro" id="IPR019202">
    <property type="entry name" value="DUF2067"/>
</dbReference>
<accession>D9Q2R3</accession>
<protein>
    <recommendedName>
        <fullName evidence="3">DUF2067 domain-containing protein</fullName>
    </recommendedName>
</protein>
<sequence>MASGQRIIIKLPRNTADIEALLEKISEKASASIISTEIRNNRLVIEIQGSVRASKDIKRTVHDILRDQTSRSFRSVITEDRIRDMGYKGPMDVLSFTLKKMGFDTEWEPPVLRSNAQVSVIRQVAQKLSDALKLVSGLNLSESARKAVMAVLALSGASTDVERVISVGLSKGVLARDRNNKILSVTEWREAADLIRGSLGVDG</sequence>
<proteinExistence type="predicted"/>
<evidence type="ECO:0000313" key="2">
    <source>
        <dbReference type="Proteomes" id="UP000000346"/>
    </source>
</evidence>
<dbReference type="eggNOG" id="arCOG00908">
    <property type="taxonomic scope" value="Archaea"/>
</dbReference>
<organism evidence="1 2">
    <name type="scientific">Acidilobus saccharovorans (strain DSM 16705 / JCM 18335 / VKM B-2471 / 345-15)</name>
    <dbReference type="NCBI Taxonomy" id="666510"/>
    <lineage>
        <taxon>Archaea</taxon>
        <taxon>Thermoproteota</taxon>
        <taxon>Thermoprotei</taxon>
        <taxon>Acidilobales</taxon>
        <taxon>Acidilobaceae</taxon>
        <taxon>Acidilobus</taxon>
    </lineage>
</organism>
<dbReference type="KEGG" id="asc:ASAC_1196"/>
<dbReference type="AlphaFoldDB" id="D9Q2R3"/>
<gene>
    <name evidence="1" type="ordered locus">ASAC_1196</name>
</gene>
<keyword evidence="2" id="KW-1185">Reference proteome</keyword>
<dbReference type="EMBL" id="CP001742">
    <property type="protein sequence ID" value="ADL19601.1"/>
    <property type="molecule type" value="Genomic_DNA"/>
</dbReference>
<reference evidence="1 2" key="1">
    <citation type="journal article" date="2010" name="Appl. Environ. Microbiol.">
        <title>The genome sequence of the crenarchaeon Acidilobus saccharovorans supports a new order, Acidilobales, and suggests an important ecological role in terrestrial acidic hot springs.</title>
        <authorList>
            <person name="Mardanov A.V."/>
            <person name="Svetlitchnyi V.A."/>
            <person name="Beletsky A.V."/>
            <person name="Prokofeva M.I."/>
            <person name="Bonch-Osmolovskaya E.A."/>
            <person name="Ravin N.V."/>
            <person name="Skryabin K.G."/>
        </authorList>
    </citation>
    <scope>NUCLEOTIDE SEQUENCE [LARGE SCALE GENOMIC DNA]</scope>
    <source>
        <strain evidence="2">DSM 16705 / JCM 18335 / VKM B-2471 / 345-15</strain>
    </source>
</reference>
<dbReference type="STRING" id="666510.ASAC_1196"/>
<dbReference type="GeneID" id="9499450"/>
<evidence type="ECO:0008006" key="3">
    <source>
        <dbReference type="Google" id="ProtNLM"/>
    </source>
</evidence>
<evidence type="ECO:0000313" key="1">
    <source>
        <dbReference type="EMBL" id="ADL19601.1"/>
    </source>
</evidence>
<dbReference type="Pfam" id="PF09840">
    <property type="entry name" value="DUF2067"/>
    <property type="match status" value="1"/>
</dbReference>
<name>D9Q2R3_ACIS3</name>
<dbReference type="HOGENOM" id="CLU_1346349_0_0_2"/>
<dbReference type="RefSeq" id="WP_013267113.1">
    <property type="nucleotide sequence ID" value="NC_014374.1"/>
</dbReference>
<dbReference type="InParanoid" id="D9Q2R3"/>
<dbReference type="Proteomes" id="UP000000346">
    <property type="component" value="Chromosome"/>
</dbReference>
<dbReference type="OrthoDB" id="381426at2157"/>